<dbReference type="EMBL" id="JAUSVX010000014">
    <property type="protein sequence ID" value="MDQ0472897.1"/>
    <property type="molecule type" value="Genomic_DNA"/>
</dbReference>
<name>A0ABU0JF37_9HYPH</name>
<protein>
    <submittedName>
        <fullName evidence="1">Uncharacterized protein</fullName>
    </submittedName>
</protein>
<accession>A0ABU0JF37</accession>
<evidence type="ECO:0000313" key="1">
    <source>
        <dbReference type="EMBL" id="MDQ0472897.1"/>
    </source>
</evidence>
<organism evidence="1 2">
    <name type="scientific">Labrys wisconsinensis</name>
    <dbReference type="NCBI Taxonomy" id="425677"/>
    <lineage>
        <taxon>Bacteria</taxon>
        <taxon>Pseudomonadati</taxon>
        <taxon>Pseudomonadota</taxon>
        <taxon>Alphaproteobacteria</taxon>
        <taxon>Hyphomicrobiales</taxon>
        <taxon>Xanthobacteraceae</taxon>
        <taxon>Labrys</taxon>
    </lineage>
</organism>
<sequence length="118" mass="13427">MSCEIPPDHELVAFFEAEPVVLHPDTPWAYNTLDFRTLRGDIEVRCHIVSSYGDITTCLILSGREIAKFELRGAEALRLVVNQDQEALVVSFPQALRLDNFALQLKPRVWAAWGNRTF</sequence>
<reference evidence="1 2" key="1">
    <citation type="submission" date="2023-07" db="EMBL/GenBank/DDBJ databases">
        <title>Genomic Encyclopedia of Type Strains, Phase IV (KMG-IV): sequencing the most valuable type-strain genomes for metagenomic binning, comparative biology and taxonomic classification.</title>
        <authorList>
            <person name="Goeker M."/>
        </authorList>
    </citation>
    <scope>NUCLEOTIDE SEQUENCE [LARGE SCALE GENOMIC DNA]</scope>
    <source>
        <strain evidence="1 2">DSM 19619</strain>
    </source>
</reference>
<gene>
    <name evidence="1" type="ORF">QO011_005930</name>
</gene>
<dbReference type="RefSeq" id="WP_307280409.1">
    <property type="nucleotide sequence ID" value="NZ_JAUSVX010000014.1"/>
</dbReference>
<proteinExistence type="predicted"/>
<keyword evidence="2" id="KW-1185">Reference proteome</keyword>
<evidence type="ECO:0000313" key="2">
    <source>
        <dbReference type="Proteomes" id="UP001242480"/>
    </source>
</evidence>
<comment type="caution">
    <text evidence="1">The sequence shown here is derived from an EMBL/GenBank/DDBJ whole genome shotgun (WGS) entry which is preliminary data.</text>
</comment>
<dbReference type="Proteomes" id="UP001242480">
    <property type="component" value="Unassembled WGS sequence"/>
</dbReference>